<accession>A0ABT2HZ05</accession>
<dbReference type="Proteomes" id="UP001525379">
    <property type="component" value="Unassembled WGS sequence"/>
</dbReference>
<feature type="compositionally biased region" description="Polar residues" evidence="1">
    <location>
        <begin position="111"/>
        <end position="121"/>
    </location>
</feature>
<proteinExistence type="predicted"/>
<dbReference type="EMBL" id="JALXSQ010000041">
    <property type="protein sequence ID" value="MCT2043396.1"/>
    <property type="molecule type" value="Genomic_DNA"/>
</dbReference>
<feature type="region of interest" description="Disordered" evidence="1">
    <location>
        <begin position="85"/>
        <end position="121"/>
    </location>
</feature>
<organism evidence="2 3">
    <name type="scientific">Pseudoclavibacter albus</name>
    <dbReference type="NCBI Taxonomy" id="272241"/>
    <lineage>
        <taxon>Bacteria</taxon>
        <taxon>Bacillati</taxon>
        <taxon>Actinomycetota</taxon>
        <taxon>Actinomycetes</taxon>
        <taxon>Micrococcales</taxon>
        <taxon>Microbacteriaceae</taxon>
        <taxon>Pseudoclavibacter</taxon>
    </lineage>
</organism>
<keyword evidence="3" id="KW-1185">Reference proteome</keyword>
<evidence type="ECO:0000256" key="1">
    <source>
        <dbReference type="SAM" id="MobiDB-lite"/>
    </source>
</evidence>
<evidence type="ECO:0000313" key="2">
    <source>
        <dbReference type="EMBL" id="MCT2043396.1"/>
    </source>
</evidence>
<dbReference type="RefSeq" id="WP_260104569.1">
    <property type="nucleotide sequence ID" value="NZ_JALXSQ010000041.1"/>
</dbReference>
<reference evidence="2 3" key="1">
    <citation type="submission" date="2022-04" db="EMBL/GenBank/DDBJ databases">
        <title>Human microbiome associated bacterial genomes.</title>
        <authorList>
            <person name="Sandstrom S."/>
            <person name="Salamzade R."/>
            <person name="Kalan L.R."/>
        </authorList>
    </citation>
    <scope>NUCLEOTIDE SEQUENCE [LARGE SCALE GENOMIC DNA]</scope>
    <source>
        <strain evidence="3">p3-SID1799</strain>
    </source>
</reference>
<gene>
    <name evidence="2" type="ORF">M3D15_08670</name>
</gene>
<comment type="caution">
    <text evidence="2">The sequence shown here is derived from an EMBL/GenBank/DDBJ whole genome shotgun (WGS) entry which is preliminary data.</text>
</comment>
<protein>
    <submittedName>
        <fullName evidence="2">Uncharacterized protein</fullName>
    </submittedName>
</protein>
<evidence type="ECO:0000313" key="3">
    <source>
        <dbReference type="Proteomes" id="UP001525379"/>
    </source>
</evidence>
<sequence length="121" mass="13344">MALTHFQVTMNDGTEHVVTPNLADTLAFETYLRNNRRLGKLADNTMRALAYRIWSAGRRSGVLTHETFDAFVAEAADFAQVELETEDVDEDDELEAAENDEFSEMGDLAQGESTATAPGTL</sequence>
<feature type="compositionally biased region" description="Acidic residues" evidence="1">
    <location>
        <begin position="85"/>
        <end position="104"/>
    </location>
</feature>
<name>A0ABT2HZ05_9MICO</name>